<reference evidence="2" key="1">
    <citation type="submission" date="2021-04" db="EMBL/GenBank/DDBJ databases">
        <title>Luteolibacter sp. 32A isolated from the skin of an Anderson's salamander (Ambystoma andersonii).</title>
        <authorList>
            <person name="Spergser J."/>
            <person name="Busse H.-J."/>
        </authorList>
    </citation>
    <scope>NUCLEOTIDE SEQUENCE</scope>
    <source>
        <strain evidence="2">32A</strain>
    </source>
</reference>
<protein>
    <recommendedName>
        <fullName evidence="4">Lipoprotein</fullName>
    </recommendedName>
</protein>
<evidence type="ECO:0000313" key="2">
    <source>
        <dbReference type="EMBL" id="QUE51610.1"/>
    </source>
</evidence>
<feature type="signal peptide" evidence="1">
    <location>
        <begin position="1"/>
        <end position="24"/>
    </location>
</feature>
<dbReference type="RefSeq" id="WP_211631749.1">
    <property type="nucleotide sequence ID" value="NZ_CP073100.1"/>
</dbReference>
<accession>A0A975PEZ0</accession>
<dbReference type="AlphaFoldDB" id="A0A975PEZ0"/>
<proteinExistence type="predicted"/>
<sequence length="117" mass="13021">MNLRSLPIYVAPLCLLLASCGTMTKLKDKTTAGLTKVSRFSVSDLMPARIDVVEVRQKDLKEFQTGQEKALAFENTRRQRDTGGFWGFFRGPVDFKEPTLPNNAGMMDGSLLPPRAN</sequence>
<gene>
    <name evidence="2" type="ORF">KBB96_01650</name>
</gene>
<keyword evidence="3" id="KW-1185">Reference proteome</keyword>
<dbReference type="KEGG" id="lamb:KBB96_01650"/>
<feature type="chain" id="PRO_5036695362" description="Lipoprotein" evidence="1">
    <location>
        <begin position="25"/>
        <end position="117"/>
    </location>
</feature>
<evidence type="ECO:0008006" key="4">
    <source>
        <dbReference type="Google" id="ProtNLM"/>
    </source>
</evidence>
<evidence type="ECO:0000313" key="3">
    <source>
        <dbReference type="Proteomes" id="UP000676169"/>
    </source>
</evidence>
<name>A0A975PEZ0_9BACT</name>
<keyword evidence="1" id="KW-0732">Signal</keyword>
<organism evidence="2 3">
    <name type="scientific">Luteolibacter ambystomatis</name>
    <dbReference type="NCBI Taxonomy" id="2824561"/>
    <lineage>
        <taxon>Bacteria</taxon>
        <taxon>Pseudomonadati</taxon>
        <taxon>Verrucomicrobiota</taxon>
        <taxon>Verrucomicrobiia</taxon>
        <taxon>Verrucomicrobiales</taxon>
        <taxon>Verrucomicrobiaceae</taxon>
        <taxon>Luteolibacter</taxon>
    </lineage>
</organism>
<dbReference type="Proteomes" id="UP000676169">
    <property type="component" value="Chromosome"/>
</dbReference>
<dbReference type="EMBL" id="CP073100">
    <property type="protein sequence ID" value="QUE51610.1"/>
    <property type="molecule type" value="Genomic_DNA"/>
</dbReference>
<dbReference type="PROSITE" id="PS51257">
    <property type="entry name" value="PROKAR_LIPOPROTEIN"/>
    <property type="match status" value="1"/>
</dbReference>
<evidence type="ECO:0000256" key="1">
    <source>
        <dbReference type="SAM" id="SignalP"/>
    </source>
</evidence>